<keyword evidence="2" id="KW-1185">Reference proteome</keyword>
<accession>A0A7W4P3F2</accession>
<evidence type="ECO:0000313" key="2">
    <source>
        <dbReference type="Proteomes" id="UP000577891"/>
    </source>
</evidence>
<proteinExistence type="predicted"/>
<reference evidence="1 2" key="1">
    <citation type="submission" date="2020-04" db="EMBL/GenBank/DDBJ databases">
        <title>Description of novel Gluconacetobacter.</title>
        <authorList>
            <person name="Sombolestani A."/>
        </authorList>
    </citation>
    <scope>NUCLEOTIDE SEQUENCE [LARGE SCALE GENOMIC DNA]</scope>
    <source>
        <strain evidence="1 2">LMG 27724</strain>
    </source>
</reference>
<dbReference type="AlphaFoldDB" id="A0A7W4P3F2"/>
<dbReference type="RefSeq" id="WP_182980402.1">
    <property type="nucleotide sequence ID" value="NZ_BAABGB010000021.1"/>
</dbReference>
<organism evidence="1 2">
    <name type="scientific">Gluconacetobacter asukensis</name>
    <dbReference type="NCBI Taxonomy" id="1017181"/>
    <lineage>
        <taxon>Bacteria</taxon>
        <taxon>Pseudomonadati</taxon>
        <taxon>Pseudomonadota</taxon>
        <taxon>Alphaproteobacteria</taxon>
        <taxon>Acetobacterales</taxon>
        <taxon>Acetobacteraceae</taxon>
        <taxon>Gluconacetobacter</taxon>
    </lineage>
</organism>
<gene>
    <name evidence="1" type="ORF">HLH35_17665</name>
</gene>
<name>A0A7W4P3F2_9PROT</name>
<evidence type="ECO:0000313" key="1">
    <source>
        <dbReference type="EMBL" id="MBB2173923.1"/>
    </source>
</evidence>
<dbReference type="EMBL" id="JABEQE010000022">
    <property type="protein sequence ID" value="MBB2173923.1"/>
    <property type="molecule type" value="Genomic_DNA"/>
</dbReference>
<sequence length="53" mass="5645">MPPQGAGFINIAHGAIVDEDALPDWATPPVAENIHRLRTSLAVHGAVDVARNY</sequence>
<protein>
    <submittedName>
        <fullName evidence="1">Uncharacterized protein</fullName>
    </submittedName>
</protein>
<dbReference type="Proteomes" id="UP000577891">
    <property type="component" value="Unassembled WGS sequence"/>
</dbReference>
<comment type="caution">
    <text evidence="1">The sequence shown here is derived from an EMBL/GenBank/DDBJ whole genome shotgun (WGS) entry which is preliminary data.</text>
</comment>